<dbReference type="InterPro" id="IPR002528">
    <property type="entry name" value="MATE_fam"/>
</dbReference>
<dbReference type="PANTHER" id="PTHR43823:SF3">
    <property type="entry name" value="MULTIDRUG EXPORT PROTEIN MEPA"/>
    <property type="match status" value="1"/>
</dbReference>
<keyword evidence="5" id="KW-1003">Cell membrane</keyword>
<reference evidence="11" key="1">
    <citation type="journal article" date="2017" name="Appl. Environ. Microbiol.">
        <title>Molecular characterization of an Endozoicomonas-like organism causing infection in king scallop Pecten maximus L.</title>
        <authorList>
            <person name="Cano I."/>
            <person name="van Aerle R."/>
            <person name="Ross S."/>
            <person name="Verner-Jeffreys D.W."/>
            <person name="Paley R.K."/>
            <person name="Rimmer G."/>
            <person name="Ryder D."/>
            <person name="Hooper P."/>
            <person name="Stone D."/>
            <person name="Feist S.W."/>
        </authorList>
    </citation>
    <scope>NUCLEOTIDE SEQUENCE</scope>
</reference>
<feature type="transmembrane region" description="Helical" evidence="10">
    <location>
        <begin position="283"/>
        <end position="304"/>
    </location>
</feature>
<dbReference type="GO" id="GO:0042910">
    <property type="term" value="F:xenobiotic transmembrane transporter activity"/>
    <property type="evidence" value="ECO:0007669"/>
    <property type="project" value="InterPro"/>
</dbReference>
<dbReference type="PIRSF" id="PIRSF006603">
    <property type="entry name" value="DinF"/>
    <property type="match status" value="1"/>
</dbReference>
<organism evidence="11">
    <name type="scientific">invertebrate metagenome</name>
    <dbReference type="NCBI Taxonomy" id="1711999"/>
    <lineage>
        <taxon>unclassified sequences</taxon>
        <taxon>metagenomes</taxon>
        <taxon>organismal metagenomes</taxon>
    </lineage>
</organism>
<feature type="transmembrane region" description="Helical" evidence="10">
    <location>
        <begin position="316"/>
        <end position="337"/>
    </location>
</feature>
<comment type="caution">
    <text evidence="11">The sequence shown here is derived from an EMBL/GenBank/DDBJ whole genome shotgun (WGS) entry which is preliminary data.</text>
</comment>
<evidence type="ECO:0000256" key="2">
    <source>
        <dbReference type="ARBA" id="ARBA00008417"/>
    </source>
</evidence>
<accession>A0A2H9TAK1</accession>
<dbReference type="EMBL" id="NSIT01000023">
    <property type="protein sequence ID" value="PJE80285.1"/>
    <property type="molecule type" value="Genomic_DNA"/>
</dbReference>
<sequence length="452" mass="49107">MNALKQLGVEPVGRLLMRMSLPACSGLLIIMLYNVVDTIFIGHYAGVSAMAGLSVVLPVAMFLPTIGMAIGIGSGSIISRNLGMRRLKNAQKAFGNGVSLSVVICVITTAISYYFAHEILYLFGARNNIMPYAMAYYRIVLIGIPVVGIWMFGNNCLRAEGNAKQVMFGQWMSAIINIILDAVLIVWLNKGIAGAAIATVISQVIGLCYVAIYYGCGKTIIKFSWKSCIWELCLVKEILALGMSTLARQGVNSLMVMVLNQSLAKYGGNIAIAVYGILNRINALMFVPALGMTQGFLPIVGYNYGAKLLSRVRSVIVLAIKAGCIIYVCIAIALHLFPGVAIRIFTNNQVVLDIGTIGLKTISITFPLMLIQTLLAGYFQATGFALKAFFLTISRQVLFLIPLLLIFPDFWGIEGIWLCFPVADVLATAVTLLLFRKEWKKLTQATMVPATA</sequence>
<feature type="transmembrane region" description="Helical" evidence="10">
    <location>
        <begin position="21"/>
        <end position="45"/>
    </location>
</feature>
<feature type="transmembrane region" description="Helical" evidence="10">
    <location>
        <begin position="413"/>
        <end position="435"/>
    </location>
</feature>
<dbReference type="GO" id="GO:0046677">
    <property type="term" value="P:response to antibiotic"/>
    <property type="evidence" value="ECO:0007669"/>
    <property type="project" value="UniProtKB-KW"/>
</dbReference>
<feature type="transmembrane region" description="Helical" evidence="10">
    <location>
        <begin position="166"/>
        <end position="188"/>
    </location>
</feature>
<dbReference type="NCBIfam" id="TIGR00797">
    <property type="entry name" value="matE"/>
    <property type="match status" value="1"/>
</dbReference>
<evidence type="ECO:0000256" key="7">
    <source>
        <dbReference type="ARBA" id="ARBA00022989"/>
    </source>
</evidence>
<dbReference type="InterPro" id="IPR045070">
    <property type="entry name" value="MATE_MepA-like"/>
</dbReference>
<name>A0A2H9TAK1_9ZZZZ</name>
<dbReference type="CDD" id="cd13143">
    <property type="entry name" value="MATE_MepA_like"/>
    <property type="match status" value="1"/>
</dbReference>
<dbReference type="PANTHER" id="PTHR43823">
    <property type="entry name" value="SPORULATION PROTEIN YKVU"/>
    <property type="match status" value="1"/>
</dbReference>
<evidence type="ECO:0000256" key="8">
    <source>
        <dbReference type="ARBA" id="ARBA00023136"/>
    </source>
</evidence>
<proteinExistence type="inferred from homology"/>
<evidence type="ECO:0000256" key="3">
    <source>
        <dbReference type="ARBA" id="ARBA00022106"/>
    </source>
</evidence>
<evidence type="ECO:0000256" key="6">
    <source>
        <dbReference type="ARBA" id="ARBA00022692"/>
    </source>
</evidence>
<keyword evidence="8 10" id="KW-0472">Membrane</keyword>
<evidence type="ECO:0000313" key="11">
    <source>
        <dbReference type="EMBL" id="PJE80285.1"/>
    </source>
</evidence>
<comment type="subcellular location">
    <subcellularLocation>
        <location evidence="1">Cell membrane</location>
        <topology evidence="1">Multi-pass membrane protein</topology>
    </subcellularLocation>
</comment>
<dbReference type="InterPro" id="IPR048279">
    <property type="entry name" value="MdtK-like"/>
</dbReference>
<dbReference type="GO" id="GO:0005886">
    <property type="term" value="C:plasma membrane"/>
    <property type="evidence" value="ECO:0007669"/>
    <property type="project" value="UniProtKB-SubCell"/>
</dbReference>
<keyword evidence="6 10" id="KW-0812">Transmembrane</keyword>
<feature type="transmembrane region" description="Helical" evidence="10">
    <location>
        <begin position="51"/>
        <end position="72"/>
    </location>
</feature>
<comment type="similarity">
    <text evidence="2">Belongs to the multi antimicrobial extrusion (MATE) (TC 2.A.66.1) family. MepA subfamily.</text>
</comment>
<feature type="transmembrane region" description="Helical" evidence="10">
    <location>
        <begin position="357"/>
        <end position="376"/>
    </location>
</feature>
<dbReference type="GO" id="GO:0015297">
    <property type="term" value="F:antiporter activity"/>
    <property type="evidence" value="ECO:0007669"/>
    <property type="project" value="InterPro"/>
</dbReference>
<dbReference type="Pfam" id="PF01554">
    <property type="entry name" value="MatE"/>
    <property type="match status" value="2"/>
</dbReference>
<protein>
    <recommendedName>
        <fullName evidence="3">Multidrug export protein MepA</fullName>
    </recommendedName>
</protein>
<keyword evidence="9" id="KW-0046">Antibiotic resistance</keyword>
<dbReference type="InterPro" id="IPR051327">
    <property type="entry name" value="MATE_MepA_subfamily"/>
</dbReference>
<evidence type="ECO:0000256" key="10">
    <source>
        <dbReference type="SAM" id="Phobius"/>
    </source>
</evidence>
<gene>
    <name evidence="11" type="primary">mepA_1</name>
    <name evidence="11" type="ORF">CI610_00712</name>
</gene>
<keyword evidence="7 10" id="KW-1133">Transmembrane helix</keyword>
<dbReference type="AlphaFoldDB" id="A0A2H9TAK1"/>
<feature type="transmembrane region" description="Helical" evidence="10">
    <location>
        <begin position="135"/>
        <end position="154"/>
    </location>
</feature>
<evidence type="ECO:0000256" key="5">
    <source>
        <dbReference type="ARBA" id="ARBA00022475"/>
    </source>
</evidence>
<evidence type="ECO:0000256" key="9">
    <source>
        <dbReference type="ARBA" id="ARBA00023251"/>
    </source>
</evidence>
<keyword evidence="4" id="KW-0813">Transport</keyword>
<feature type="transmembrane region" description="Helical" evidence="10">
    <location>
        <begin position="388"/>
        <end position="407"/>
    </location>
</feature>
<feature type="transmembrane region" description="Helical" evidence="10">
    <location>
        <begin position="93"/>
        <end position="115"/>
    </location>
</feature>
<evidence type="ECO:0000256" key="1">
    <source>
        <dbReference type="ARBA" id="ARBA00004651"/>
    </source>
</evidence>
<feature type="transmembrane region" description="Helical" evidence="10">
    <location>
        <begin position="194"/>
        <end position="216"/>
    </location>
</feature>
<evidence type="ECO:0000256" key="4">
    <source>
        <dbReference type="ARBA" id="ARBA00022448"/>
    </source>
</evidence>